<protein>
    <recommendedName>
        <fullName evidence="11">ATP synthase gamma chain</fullName>
    </recommendedName>
    <alternativeName>
        <fullName evidence="11">ATP synthase F1 sector gamma subunit</fullName>
    </alternativeName>
    <alternativeName>
        <fullName evidence="11">F-ATPase gamma subunit</fullName>
    </alternativeName>
</protein>
<evidence type="ECO:0000256" key="3">
    <source>
        <dbReference type="ARBA" id="ARBA00007681"/>
    </source>
</evidence>
<accession>A0ABQ5JTU3</accession>
<evidence type="ECO:0000256" key="5">
    <source>
        <dbReference type="ARBA" id="ARBA00022475"/>
    </source>
</evidence>
<evidence type="ECO:0000256" key="4">
    <source>
        <dbReference type="ARBA" id="ARBA00022448"/>
    </source>
</evidence>
<sequence length="321" mass="34593">MPAALNEVKRRISSTQKTAQITTAMQMVSTSKLSQIQHHTSGYQIYAAKVESVVTHLAASHLLDSGSVSTPSTSSNDDVPASGLMTQRPVKKTGLLVVTSDRGLVGSYNSNIIKSTNDFMHQHGGSQNDYVVLAIGGTGADFYKKRGLNVAYEYRGVSDVPTFVEIREIVKTVVAMYNNGVFDELYVCYSHFVNRLTSRFRSTRMLPITSDTVIDTKPDGDESGSAKAAAAGINITPEYELEPSAEEILQVVLPQYAESLVYGAILDGKTSEHASSATAMQTASDNAHDLIGNLSLQYNRARQSAITTEITEITGGQAALE</sequence>
<evidence type="ECO:0000256" key="2">
    <source>
        <dbReference type="ARBA" id="ARBA00004170"/>
    </source>
</evidence>
<evidence type="ECO:0000256" key="9">
    <source>
        <dbReference type="ARBA" id="ARBA00023196"/>
    </source>
</evidence>
<keyword evidence="4 11" id="KW-0813">Transport</keyword>
<dbReference type="NCBIfam" id="TIGR01146">
    <property type="entry name" value="ATPsyn_F1gamma"/>
    <property type="match status" value="1"/>
</dbReference>
<evidence type="ECO:0000256" key="1">
    <source>
        <dbReference type="ARBA" id="ARBA00003456"/>
    </source>
</evidence>
<dbReference type="Gene3D" id="1.10.287.80">
    <property type="entry name" value="ATP synthase, gamma subunit, helix hairpin domain"/>
    <property type="match status" value="2"/>
</dbReference>
<keyword evidence="9 11" id="KW-0139">CF(1)</keyword>
<reference evidence="13 14" key="1">
    <citation type="submission" date="2022-03" db="EMBL/GenBank/DDBJ databases">
        <title>Draft genome sequence of Furfurilactobacillus curtus JCM 31185.</title>
        <authorList>
            <person name="Suzuki S."/>
            <person name="Endo A."/>
            <person name="Kajikawa A."/>
        </authorList>
    </citation>
    <scope>NUCLEOTIDE SEQUENCE [LARGE SCALE GENOMIC DNA]</scope>
    <source>
        <strain evidence="13 14">JCM 31185</strain>
    </source>
</reference>
<dbReference type="InterPro" id="IPR000131">
    <property type="entry name" value="ATP_synth_F1_gsu"/>
</dbReference>
<dbReference type="PANTHER" id="PTHR11693">
    <property type="entry name" value="ATP SYNTHASE GAMMA CHAIN"/>
    <property type="match status" value="1"/>
</dbReference>
<keyword evidence="7 11" id="KW-0406">Ion transport</keyword>
<organism evidence="13 14">
    <name type="scientific">Furfurilactobacillus curtus</name>
    <dbReference type="NCBI Taxonomy" id="1746200"/>
    <lineage>
        <taxon>Bacteria</taxon>
        <taxon>Bacillati</taxon>
        <taxon>Bacillota</taxon>
        <taxon>Bacilli</taxon>
        <taxon>Lactobacillales</taxon>
        <taxon>Lactobacillaceae</taxon>
        <taxon>Furfurilactobacillus</taxon>
    </lineage>
</organism>
<dbReference type="PRINTS" id="PR00126">
    <property type="entry name" value="ATPASEGAMMA"/>
</dbReference>
<feature type="compositionally biased region" description="Low complexity" evidence="12">
    <location>
        <begin position="65"/>
        <end position="80"/>
    </location>
</feature>
<dbReference type="PANTHER" id="PTHR11693:SF22">
    <property type="entry name" value="ATP SYNTHASE SUBUNIT GAMMA, MITOCHONDRIAL"/>
    <property type="match status" value="1"/>
</dbReference>
<evidence type="ECO:0000313" key="13">
    <source>
        <dbReference type="EMBL" id="GKT05978.1"/>
    </source>
</evidence>
<evidence type="ECO:0000313" key="14">
    <source>
        <dbReference type="Proteomes" id="UP001628078"/>
    </source>
</evidence>
<keyword evidence="6 11" id="KW-0375">Hydrogen ion transport</keyword>
<dbReference type="HAMAP" id="MF_00815">
    <property type="entry name" value="ATP_synth_gamma_bact"/>
    <property type="match status" value="1"/>
</dbReference>
<comment type="subcellular location">
    <subcellularLocation>
        <location evidence="11">Cell membrane</location>
        <topology evidence="11">Peripheral membrane protein</topology>
    </subcellularLocation>
    <subcellularLocation>
        <location evidence="2">Membrane</location>
        <topology evidence="2">Peripheral membrane protein</topology>
    </subcellularLocation>
</comment>
<keyword evidence="14" id="KW-1185">Reference proteome</keyword>
<dbReference type="Pfam" id="PF00231">
    <property type="entry name" value="ATP-synt"/>
    <property type="match status" value="1"/>
</dbReference>
<feature type="region of interest" description="Disordered" evidence="12">
    <location>
        <begin position="65"/>
        <end position="84"/>
    </location>
</feature>
<gene>
    <name evidence="11 13" type="primary">atpG</name>
    <name evidence="13" type="ORF">JCM31185_12660</name>
</gene>
<proteinExistence type="inferred from homology"/>
<dbReference type="SUPFAM" id="SSF52943">
    <property type="entry name" value="ATP synthase (F1-ATPase), gamma subunit"/>
    <property type="match status" value="1"/>
</dbReference>
<dbReference type="RefSeq" id="WP_407883720.1">
    <property type="nucleotide sequence ID" value="NZ_BQXO01000003.1"/>
</dbReference>
<dbReference type="EMBL" id="BQXO01000003">
    <property type="protein sequence ID" value="GKT05978.1"/>
    <property type="molecule type" value="Genomic_DNA"/>
</dbReference>
<keyword evidence="5 11" id="KW-1003">Cell membrane</keyword>
<evidence type="ECO:0000256" key="7">
    <source>
        <dbReference type="ARBA" id="ARBA00023065"/>
    </source>
</evidence>
<dbReference type="NCBIfam" id="NF004147">
    <property type="entry name" value="PRK05621.2-1"/>
    <property type="match status" value="1"/>
</dbReference>
<keyword evidence="10 11" id="KW-0066">ATP synthesis</keyword>
<comment type="subunit">
    <text evidence="11">F-type ATPases have 2 components, CF(1) - the catalytic core - and CF(0) - the membrane proton channel. CF(1) has five subunits: alpha(3), beta(3), gamma(1), delta(1), epsilon(1). CF(0) has three main subunits: a, b and c.</text>
</comment>
<evidence type="ECO:0000256" key="6">
    <source>
        <dbReference type="ARBA" id="ARBA00022781"/>
    </source>
</evidence>
<evidence type="ECO:0000256" key="10">
    <source>
        <dbReference type="ARBA" id="ARBA00023310"/>
    </source>
</evidence>
<dbReference type="InterPro" id="IPR035968">
    <property type="entry name" value="ATP_synth_F1_ATPase_gsu"/>
</dbReference>
<comment type="similarity">
    <text evidence="3 11">Belongs to the ATPase gamma chain family.</text>
</comment>
<dbReference type="CDD" id="cd12151">
    <property type="entry name" value="F1-ATPase_gamma"/>
    <property type="match status" value="1"/>
</dbReference>
<evidence type="ECO:0000256" key="12">
    <source>
        <dbReference type="SAM" id="MobiDB-lite"/>
    </source>
</evidence>
<dbReference type="Proteomes" id="UP001628078">
    <property type="component" value="Unassembled WGS sequence"/>
</dbReference>
<keyword evidence="8 11" id="KW-0472">Membrane</keyword>
<comment type="caution">
    <text evidence="13">The sequence shown here is derived from an EMBL/GenBank/DDBJ whole genome shotgun (WGS) entry which is preliminary data.</text>
</comment>
<dbReference type="Gene3D" id="3.40.1380.10">
    <property type="match status" value="1"/>
</dbReference>
<evidence type="ECO:0000256" key="8">
    <source>
        <dbReference type="ARBA" id="ARBA00023136"/>
    </source>
</evidence>
<name>A0ABQ5JTU3_9LACO</name>
<comment type="function">
    <text evidence="1 11">Produces ATP from ADP in the presence of a proton gradient across the membrane. The gamma chain is believed to be important in regulating ATPase activity and the flow of protons through the CF(0) complex.</text>
</comment>
<evidence type="ECO:0000256" key="11">
    <source>
        <dbReference type="HAMAP-Rule" id="MF_00815"/>
    </source>
</evidence>